<dbReference type="PANTHER" id="PTHR21137">
    <property type="entry name" value="ODORANT RECEPTOR"/>
    <property type="match status" value="1"/>
</dbReference>
<feature type="transmembrane region" description="Helical" evidence="10">
    <location>
        <begin position="121"/>
        <end position="142"/>
    </location>
</feature>
<dbReference type="PANTHER" id="PTHR21137:SF35">
    <property type="entry name" value="ODORANT RECEPTOR 19A-RELATED"/>
    <property type="match status" value="1"/>
</dbReference>
<dbReference type="RefSeq" id="XP_050503643.1">
    <property type="nucleotide sequence ID" value="XM_050647686.1"/>
</dbReference>
<reference evidence="11" key="1">
    <citation type="submission" date="2025-05" db="UniProtKB">
        <authorList>
            <consortium name="EnsemblMetazoa"/>
        </authorList>
    </citation>
    <scope>IDENTIFICATION</scope>
</reference>
<proteinExistence type="predicted"/>
<evidence type="ECO:0000313" key="12">
    <source>
        <dbReference type="Proteomes" id="UP001652700"/>
    </source>
</evidence>
<evidence type="ECO:0000256" key="1">
    <source>
        <dbReference type="ARBA" id="ARBA00004651"/>
    </source>
</evidence>
<keyword evidence="6 10" id="KW-1133">Transmembrane helix</keyword>
<evidence type="ECO:0000256" key="8">
    <source>
        <dbReference type="ARBA" id="ARBA00023170"/>
    </source>
</evidence>
<keyword evidence="4 10" id="KW-0812">Transmembrane</keyword>
<dbReference type="GeneID" id="126882704"/>
<evidence type="ECO:0000256" key="10">
    <source>
        <dbReference type="SAM" id="Phobius"/>
    </source>
</evidence>
<evidence type="ECO:0000256" key="6">
    <source>
        <dbReference type="ARBA" id="ARBA00022989"/>
    </source>
</evidence>
<dbReference type="Proteomes" id="UP001652700">
    <property type="component" value="Unplaced"/>
</dbReference>
<evidence type="ECO:0000256" key="2">
    <source>
        <dbReference type="ARBA" id="ARBA00022475"/>
    </source>
</evidence>
<name>A0ABM5K0C6_DIAVI</name>
<dbReference type="EnsemblMetazoa" id="XM_050647686.1">
    <property type="protein sequence ID" value="XP_050503643.1"/>
    <property type="gene ID" value="LOC126882704"/>
</dbReference>
<keyword evidence="5" id="KW-0552">Olfaction</keyword>
<keyword evidence="3" id="KW-0716">Sensory transduction</keyword>
<evidence type="ECO:0008006" key="13">
    <source>
        <dbReference type="Google" id="ProtNLM"/>
    </source>
</evidence>
<keyword evidence="2" id="KW-1003">Cell membrane</keyword>
<feature type="transmembrane region" description="Helical" evidence="10">
    <location>
        <begin position="29"/>
        <end position="57"/>
    </location>
</feature>
<keyword evidence="8" id="KW-0675">Receptor</keyword>
<dbReference type="InterPro" id="IPR004117">
    <property type="entry name" value="7tm6_olfct_rcpt"/>
</dbReference>
<evidence type="ECO:0000256" key="9">
    <source>
        <dbReference type="ARBA" id="ARBA00023224"/>
    </source>
</evidence>
<keyword evidence="7 10" id="KW-0472">Membrane</keyword>
<evidence type="ECO:0000256" key="7">
    <source>
        <dbReference type="ARBA" id="ARBA00023136"/>
    </source>
</evidence>
<evidence type="ECO:0000256" key="3">
    <source>
        <dbReference type="ARBA" id="ARBA00022606"/>
    </source>
</evidence>
<sequence length="202" mass="23713">MSKPNEEGYKEKYYIVANWEPFDKYEYYFIAYLIQLAFTICAEMYTIFCGTFFLFIIENVVGRIFVLQYKFSKCFDTARVLCENHRLSFKDASNIVVKGCIREHQQIIWFMNNMDNTFRRYIFVDFLCTSFGLSVVVLQFLLGSHGLIKAIFCSSWYKLDVSAQKLLIFVIFRAQKPLTLSIGPFRKVGVESMIAVSEFCYV</sequence>
<organism evidence="11 12">
    <name type="scientific">Diabrotica virgifera virgifera</name>
    <name type="common">western corn rootworm</name>
    <dbReference type="NCBI Taxonomy" id="50390"/>
    <lineage>
        <taxon>Eukaryota</taxon>
        <taxon>Metazoa</taxon>
        <taxon>Ecdysozoa</taxon>
        <taxon>Arthropoda</taxon>
        <taxon>Hexapoda</taxon>
        <taxon>Insecta</taxon>
        <taxon>Pterygota</taxon>
        <taxon>Neoptera</taxon>
        <taxon>Endopterygota</taxon>
        <taxon>Coleoptera</taxon>
        <taxon>Polyphaga</taxon>
        <taxon>Cucujiformia</taxon>
        <taxon>Chrysomeloidea</taxon>
        <taxon>Chrysomelidae</taxon>
        <taxon>Galerucinae</taxon>
        <taxon>Diabroticina</taxon>
        <taxon>Diabroticites</taxon>
        <taxon>Diabrotica</taxon>
    </lineage>
</organism>
<comment type="subcellular location">
    <subcellularLocation>
        <location evidence="1">Cell membrane</location>
        <topology evidence="1">Multi-pass membrane protein</topology>
    </subcellularLocation>
</comment>
<accession>A0ABM5K0C6</accession>
<dbReference type="Pfam" id="PF02949">
    <property type="entry name" value="7tm_6"/>
    <property type="match status" value="2"/>
</dbReference>
<keyword evidence="9" id="KW-0807">Transducer</keyword>
<evidence type="ECO:0000256" key="4">
    <source>
        <dbReference type="ARBA" id="ARBA00022692"/>
    </source>
</evidence>
<evidence type="ECO:0000256" key="5">
    <source>
        <dbReference type="ARBA" id="ARBA00022725"/>
    </source>
</evidence>
<protein>
    <recommendedName>
        <fullName evidence="13">7tm 6 domain containing protein</fullName>
    </recommendedName>
</protein>
<keyword evidence="12" id="KW-1185">Reference proteome</keyword>
<evidence type="ECO:0000313" key="11">
    <source>
        <dbReference type="EnsemblMetazoa" id="XP_050503643.1"/>
    </source>
</evidence>